<name>A0AB35UJ82_9FIRM</name>
<feature type="transmembrane region" description="Helical" evidence="1">
    <location>
        <begin position="128"/>
        <end position="150"/>
    </location>
</feature>
<keyword evidence="1" id="KW-0472">Membrane</keyword>
<dbReference type="EMBL" id="JALDAW010000011">
    <property type="protein sequence ID" value="MDY5167318.1"/>
    <property type="molecule type" value="Genomic_DNA"/>
</dbReference>
<feature type="transmembrane region" description="Helical" evidence="1">
    <location>
        <begin position="157"/>
        <end position="176"/>
    </location>
</feature>
<dbReference type="Proteomes" id="UP001276902">
    <property type="component" value="Unassembled WGS sequence"/>
</dbReference>
<dbReference type="RefSeq" id="WP_320883104.1">
    <property type="nucleotide sequence ID" value="NZ_BAABZA010000001.1"/>
</dbReference>
<keyword evidence="1" id="KW-1133">Transmembrane helix</keyword>
<comment type="caution">
    <text evidence="2">The sequence shown here is derived from an EMBL/GenBank/DDBJ whole genome shotgun (WGS) entry which is preliminary data.</text>
</comment>
<reference evidence="2" key="1">
    <citation type="submission" date="2022-03" db="EMBL/GenBank/DDBJ databases">
        <title>First case of bacteraemia caused by Dielma fastidiosa in a patient hospitalised with diverticulitis.</title>
        <authorList>
            <person name="Forman-Ankjaer B."/>
            <person name="Hvid-Jensen F."/>
            <person name="Kobel C.M."/>
            <person name="Greve T."/>
        </authorList>
    </citation>
    <scope>NUCLEOTIDE SEQUENCE</scope>
    <source>
        <strain evidence="2">AUH_DF_2021</strain>
    </source>
</reference>
<sequence length="232" mass="27259">MLINYLKMDMYRMVRQKSFYVCTAMLLILFNTSNHAMNNFLYYFPKALLLPFSVLLFMALFINEEITSGFIKHIYPLYQKKWQMLAERFLFTCVVYLSMWLFVVIIALVLGVLNIFTMSAFSVFDYLAYIVMQMLVIAAVSSFVTMLYMLTRSHVITVLYVIGYSFSIFYALHMYLSDAFFSYYEYTLYHIGITLPEPFDMLTYGKSLLIIITSAFLYNGITLLILKKRDIA</sequence>
<evidence type="ECO:0000313" key="3">
    <source>
        <dbReference type="Proteomes" id="UP001276902"/>
    </source>
</evidence>
<feature type="transmembrane region" description="Helical" evidence="1">
    <location>
        <begin position="208"/>
        <end position="226"/>
    </location>
</feature>
<evidence type="ECO:0000256" key="1">
    <source>
        <dbReference type="SAM" id="Phobius"/>
    </source>
</evidence>
<accession>A0AB35UJ82</accession>
<feature type="transmembrane region" description="Helical" evidence="1">
    <location>
        <begin position="43"/>
        <end position="62"/>
    </location>
</feature>
<evidence type="ECO:0008006" key="4">
    <source>
        <dbReference type="Google" id="ProtNLM"/>
    </source>
</evidence>
<dbReference type="AlphaFoldDB" id="A0AB35UJ82"/>
<proteinExistence type="predicted"/>
<organism evidence="2 3">
    <name type="scientific">Dielma fastidiosa</name>
    <dbReference type="NCBI Taxonomy" id="1034346"/>
    <lineage>
        <taxon>Bacteria</taxon>
        <taxon>Bacillati</taxon>
        <taxon>Bacillota</taxon>
        <taxon>Erysipelotrichia</taxon>
        <taxon>Erysipelotrichales</taxon>
        <taxon>Erysipelotrichaceae</taxon>
        <taxon>Dielma</taxon>
    </lineage>
</organism>
<keyword evidence="1" id="KW-0812">Transmembrane</keyword>
<gene>
    <name evidence="2" type="ORF">MQE39_04195</name>
</gene>
<evidence type="ECO:0000313" key="2">
    <source>
        <dbReference type="EMBL" id="MDY5167318.1"/>
    </source>
</evidence>
<protein>
    <recommendedName>
        <fullName evidence="4">ABC transporter permease</fullName>
    </recommendedName>
</protein>
<feature type="transmembrane region" description="Helical" evidence="1">
    <location>
        <begin position="89"/>
        <end position="116"/>
    </location>
</feature>